<feature type="signal peptide" evidence="1">
    <location>
        <begin position="1"/>
        <end position="23"/>
    </location>
</feature>
<evidence type="ECO:0008006" key="4">
    <source>
        <dbReference type="Google" id="ProtNLM"/>
    </source>
</evidence>
<evidence type="ECO:0000256" key="1">
    <source>
        <dbReference type="SAM" id="SignalP"/>
    </source>
</evidence>
<sequence length="406" mass="44595">MRLRSFQVLLLLSAVLVSGPACVGTKPVPLPPEAAASPWKYARVGDRVGYAFSSSFFNPYIPLDMKDFRQRGFPKEPPGRSNRVGGQMALEVVAVRPPWVWLTITFTDEQGRPHPHRTLAQAIVLPMRMEETQPRPPFEPMDGTVTEERFTAGGRTWGARRIEQDTRVSDGSLEVRVHATEPGPLYLTQGLLEASSQSAGMGEHISYHLKLQSFRQGTLESGEVPTLRHPLGPGTWYDVVKEAHREAPKQVRYCMGAERGQLLTATWTGAPGAAPPCGDLQGASSYPLGEALLGVITQAAAVFPWWPPVLGELKPIRQETITRGAHALPVTVCTQRQGEEGAPESTLQEVQYAVDPWGPELDGLSTWIRFEPLADGTYQVPDQGPPQLEHSTALSDWGVWWKDAGN</sequence>
<protein>
    <recommendedName>
        <fullName evidence="4">Lipoprotein</fullName>
    </recommendedName>
</protein>
<evidence type="ECO:0000313" key="3">
    <source>
        <dbReference type="Proteomes" id="UP000563426"/>
    </source>
</evidence>
<accession>A0A7Y4KLE5</accession>
<dbReference type="Proteomes" id="UP000563426">
    <property type="component" value="Unassembled WGS sequence"/>
</dbReference>
<comment type="caution">
    <text evidence="2">The sequence shown here is derived from an EMBL/GenBank/DDBJ whole genome shotgun (WGS) entry which is preliminary data.</text>
</comment>
<gene>
    <name evidence="2" type="ORF">HMI49_21465</name>
</gene>
<organism evidence="2 3">
    <name type="scientific">Corallococcus exercitus</name>
    <dbReference type="NCBI Taxonomy" id="2316736"/>
    <lineage>
        <taxon>Bacteria</taxon>
        <taxon>Pseudomonadati</taxon>
        <taxon>Myxococcota</taxon>
        <taxon>Myxococcia</taxon>
        <taxon>Myxococcales</taxon>
        <taxon>Cystobacterineae</taxon>
        <taxon>Myxococcaceae</taxon>
        <taxon>Corallococcus</taxon>
    </lineage>
</organism>
<keyword evidence="1" id="KW-0732">Signal</keyword>
<dbReference type="EMBL" id="JABFJV010000128">
    <property type="protein sequence ID" value="NOK35772.1"/>
    <property type="molecule type" value="Genomic_DNA"/>
</dbReference>
<reference evidence="2 3" key="1">
    <citation type="submission" date="2020-05" db="EMBL/GenBank/DDBJ databases">
        <authorList>
            <person name="Whitworth D."/>
        </authorList>
    </citation>
    <scope>NUCLEOTIDE SEQUENCE [LARGE SCALE GENOMIC DNA]</scope>
    <source>
        <strain evidence="2 3">AB043B</strain>
    </source>
</reference>
<name>A0A7Y4KLE5_9BACT</name>
<evidence type="ECO:0000313" key="2">
    <source>
        <dbReference type="EMBL" id="NOK35772.1"/>
    </source>
</evidence>
<feature type="chain" id="PRO_5030914214" description="Lipoprotein" evidence="1">
    <location>
        <begin position="24"/>
        <end position="406"/>
    </location>
</feature>
<dbReference type="RefSeq" id="WP_171436391.1">
    <property type="nucleotide sequence ID" value="NZ_JABFJV010000128.1"/>
</dbReference>
<dbReference type="AlphaFoldDB" id="A0A7Y4KLE5"/>
<dbReference type="Pfam" id="PF19544">
    <property type="entry name" value="DUF6068"/>
    <property type="match status" value="1"/>
</dbReference>
<proteinExistence type="predicted"/>
<dbReference type="InterPro" id="IPR045712">
    <property type="entry name" value="DUF6068"/>
</dbReference>
<keyword evidence="3" id="KW-1185">Reference proteome</keyword>